<accession>A0A7J6CWS3</accession>
<evidence type="ECO:0000313" key="2">
    <source>
        <dbReference type="EMBL" id="KAF4111700.1"/>
    </source>
</evidence>
<evidence type="ECO:0000313" key="3">
    <source>
        <dbReference type="Proteomes" id="UP000579812"/>
    </source>
</evidence>
<comment type="caution">
    <text evidence="2">The sequence shown here is derived from an EMBL/GenBank/DDBJ whole genome shotgun (WGS) entry which is preliminary data.</text>
</comment>
<evidence type="ECO:0000256" key="1">
    <source>
        <dbReference type="SAM" id="MobiDB-lite"/>
    </source>
</evidence>
<sequence>MLSKDVCKGDKDEFSKAVNSSDKLRLDFTSSDTSTSTVKGTVKRNRQVIRVQVKAAENANEERLKALVLNQLKQTLSDEDVTMTWRTQPNGKVFQKKRNVQKSSDANPTVAPPVC</sequence>
<proteinExistence type="predicted"/>
<protein>
    <submittedName>
        <fullName evidence="2">Uncharacterized protein</fullName>
    </submittedName>
</protein>
<dbReference type="EMBL" id="JAAMOB010000007">
    <property type="protein sequence ID" value="KAF4111700.1"/>
    <property type="molecule type" value="Genomic_DNA"/>
</dbReference>
<feature type="region of interest" description="Disordered" evidence="1">
    <location>
        <begin position="96"/>
        <end position="115"/>
    </location>
</feature>
<organism evidence="2 3">
    <name type="scientific">Onychostoma macrolepis</name>
    <dbReference type="NCBI Taxonomy" id="369639"/>
    <lineage>
        <taxon>Eukaryota</taxon>
        <taxon>Metazoa</taxon>
        <taxon>Chordata</taxon>
        <taxon>Craniata</taxon>
        <taxon>Vertebrata</taxon>
        <taxon>Euteleostomi</taxon>
        <taxon>Actinopterygii</taxon>
        <taxon>Neopterygii</taxon>
        <taxon>Teleostei</taxon>
        <taxon>Ostariophysi</taxon>
        <taxon>Cypriniformes</taxon>
        <taxon>Cyprinidae</taxon>
        <taxon>Acrossocheilinae</taxon>
        <taxon>Onychostoma</taxon>
    </lineage>
</organism>
<reference evidence="2 3" key="1">
    <citation type="submission" date="2020-04" db="EMBL/GenBank/DDBJ databases">
        <title>Chromosome-level genome assembly of a cyprinid fish Onychostoma macrolepis by integration of Nanopore Sequencing, Bionano and Hi-C technology.</title>
        <authorList>
            <person name="Wang D."/>
        </authorList>
    </citation>
    <scope>NUCLEOTIDE SEQUENCE [LARGE SCALE GENOMIC DNA]</scope>
    <source>
        <strain evidence="2">SWU-2019</strain>
        <tissue evidence="2">Muscle</tissue>
    </source>
</reference>
<dbReference type="Proteomes" id="UP000579812">
    <property type="component" value="Unassembled WGS sequence"/>
</dbReference>
<gene>
    <name evidence="2" type="ORF">G5714_008731</name>
</gene>
<name>A0A7J6CWS3_9TELE</name>
<keyword evidence="3" id="KW-1185">Reference proteome</keyword>
<dbReference type="AlphaFoldDB" id="A0A7J6CWS3"/>